<dbReference type="PRINTS" id="PR01438">
    <property type="entry name" value="UNVRSLSTRESS"/>
</dbReference>
<dbReference type="InterPro" id="IPR006015">
    <property type="entry name" value="Universal_stress_UspA"/>
</dbReference>
<dbReference type="EMBL" id="WNKX01000001">
    <property type="protein sequence ID" value="MTW09242.1"/>
    <property type="molecule type" value="Genomic_DNA"/>
</dbReference>
<evidence type="ECO:0000256" key="1">
    <source>
        <dbReference type="ARBA" id="ARBA00008791"/>
    </source>
</evidence>
<dbReference type="Pfam" id="PF00582">
    <property type="entry name" value="Usp"/>
    <property type="match status" value="1"/>
</dbReference>
<keyword evidence="4" id="KW-1185">Reference proteome</keyword>
<accession>A0A6L6QA28</accession>
<organism evidence="3 4">
    <name type="scientific">Massilia eburnea</name>
    <dbReference type="NCBI Taxonomy" id="1776165"/>
    <lineage>
        <taxon>Bacteria</taxon>
        <taxon>Pseudomonadati</taxon>
        <taxon>Pseudomonadota</taxon>
        <taxon>Betaproteobacteria</taxon>
        <taxon>Burkholderiales</taxon>
        <taxon>Oxalobacteraceae</taxon>
        <taxon>Telluria group</taxon>
        <taxon>Massilia</taxon>
    </lineage>
</organism>
<dbReference type="PANTHER" id="PTHR46268">
    <property type="entry name" value="STRESS RESPONSE PROTEIN NHAX"/>
    <property type="match status" value="1"/>
</dbReference>
<dbReference type="OrthoDB" id="9804721at2"/>
<reference evidence="3 4" key="1">
    <citation type="submission" date="2019-11" db="EMBL/GenBank/DDBJ databases">
        <title>Type strains purchased from KCTC, JCM and DSMZ.</title>
        <authorList>
            <person name="Lu H."/>
        </authorList>
    </citation>
    <scope>NUCLEOTIDE SEQUENCE [LARGE SCALE GENOMIC DNA]</scope>
    <source>
        <strain evidence="3 4">JCM 31587</strain>
    </source>
</reference>
<feature type="domain" description="UspA" evidence="2">
    <location>
        <begin position="168"/>
        <end position="297"/>
    </location>
</feature>
<gene>
    <name evidence="3" type="ORF">GM658_01385</name>
</gene>
<dbReference type="InterPro" id="IPR006016">
    <property type="entry name" value="UspA"/>
</dbReference>
<evidence type="ECO:0000313" key="4">
    <source>
        <dbReference type="Proteomes" id="UP000472320"/>
    </source>
</evidence>
<dbReference type="PANTHER" id="PTHR46268:SF15">
    <property type="entry name" value="UNIVERSAL STRESS PROTEIN HP_0031"/>
    <property type="match status" value="1"/>
</dbReference>
<name>A0A6L6QA28_9BURK</name>
<comment type="caution">
    <text evidence="3">The sequence shown here is derived from an EMBL/GenBank/DDBJ whole genome shotgun (WGS) entry which is preliminary data.</text>
</comment>
<protein>
    <submittedName>
        <fullName evidence="3">Universal stress protein</fullName>
    </submittedName>
</protein>
<dbReference type="Proteomes" id="UP000472320">
    <property type="component" value="Unassembled WGS sequence"/>
</dbReference>
<dbReference type="AlphaFoldDB" id="A0A6L6QA28"/>
<dbReference type="Gene3D" id="3.40.50.12370">
    <property type="match status" value="1"/>
</dbReference>
<dbReference type="RefSeq" id="WP_155452220.1">
    <property type="nucleotide sequence ID" value="NZ_WNKX01000001.1"/>
</dbReference>
<proteinExistence type="inferred from homology"/>
<evidence type="ECO:0000259" key="2">
    <source>
        <dbReference type="Pfam" id="PF00582"/>
    </source>
</evidence>
<dbReference type="CDD" id="cd00293">
    <property type="entry name" value="USP-like"/>
    <property type="match status" value="1"/>
</dbReference>
<sequence>MAYKTILVHVDEAPHSAARILLAGELALQEGAHVVGVATTGISRFLYQNETVDDKDPNLARHLDILRERASHALAEFAPRLQSLGVQSFEQRILDDEPSAGLSLLARHADLVIVGQLAPNGRGPDVPADVLLGGGKPVLVLPFAARTSAAISVTRDGVASPGGPAPARHILAAWNASREAGRALQDALPLLRRADSVTVAIIDAEARRGVFGDPAGTDVLAWLERHGVMASVVLGQGERPGLLKRAGSVGEQLLALAAERDCDLLVMGAYGHSRLRESLLGGVTRSVLDAMTLPLLMSH</sequence>
<dbReference type="SUPFAM" id="SSF52402">
    <property type="entry name" value="Adenine nucleotide alpha hydrolases-like"/>
    <property type="match status" value="2"/>
</dbReference>
<comment type="similarity">
    <text evidence="1">Belongs to the universal stress protein A family.</text>
</comment>
<evidence type="ECO:0000313" key="3">
    <source>
        <dbReference type="EMBL" id="MTW09242.1"/>
    </source>
</evidence>